<dbReference type="CDD" id="cd16913">
    <property type="entry name" value="YkuD_like"/>
    <property type="match status" value="1"/>
</dbReference>
<dbReference type="InterPro" id="IPR050979">
    <property type="entry name" value="LD-transpeptidase"/>
</dbReference>
<keyword evidence="5" id="KW-0378">Hydrolase</keyword>
<evidence type="ECO:0000313" key="11">
    <source>
        <dbReference type="EMBL" id="GEB31870.1"/>
    </source>
</evidence>
<comment type="similarity">
    <text evidence="2">Belongs to the YkuD family.</text>
</comment>
<evidence type="ECO:0000256" key="9">
    <source>
        <dbReference type="PROSITE-ProRule" id="PRU01373"/>
    </source>
</evidence>
<evidence type="ECO:0000256" key="2">
    <source>
        <dbReference type="ARBA" id="ARBA00005992"/>
    </source>
</evidence>
<evidence type="ECO:0000256" key="5">
    <source>
        <dbReference type="ARBA" id="ARBA00022801"/>
    </source>
</evidence>
<evidence type="ECO:0000256" key="6">
    <source>
        <dbReference type="ARBA" id="ARBA00022960"/>
    </source>
</evidence>
<dbReference type="EMBL" id="BJMH01000005">
    <property type="protein sequence ID" value="GEB31870.1"/>
    <property type="molecule type" value="Genomic_DNA"/>
</dbReference>
<keyword evidence="8 9" id="KW-0961">Cell wall biogenesis/degradation</keyword>
<dbReference type="PROSITE" id="PS52029">
    <property type="entry name" value="LD_TPASE"/>
    <property type="match status" value="1"/>
</dbReference>
<reference evidence="11 12" key="1">
    <citation type="submission" date="2019-06" db="EMBL/GenBank/DDBJ databases">
        <title>Whole genome shotgun sequence of Brevibacillus parabrevis NBRC 12334.</title>
        <authorList>
            <person name="Hosoyama A."/>
            <person name="Uohara A."/>
            <person name="Ohji S."/>
            <person name="Ichikawa N."/>
        </authorList>
    </citation>
    <scope>NUCLEOTIDE SEQUENCE [LARGE SCALE GENOMIC DNA]</scope>
    <source>
        <strain evidence="11 12">NBRC 12334</strain>
    </source>
</reference>
<feature type="domain" description="L,D-TPase catalytic" evidence="10">
    <location>
        <begin position="4"/>
        <end position="118"/>
    </location>
</feature>
<dbReference type="PANTHER" id="PTHR30582:SF24">
    <property type="entry name" value="L,D-TRANSPEPTIDASE ERFK_SRFK-RELATED"/>
    <property type="match status" value="1"/>
</dbReference>
<evidence type="ECO:0000256" key="4">
    <source>
        <dbReference type="ARBA" id="ARBA00022679"/>
    </source>
</evidence>
<dbReference type="GO" id="GO:0008360">
    <property type="term" value="P:regulation of cell shape"/>
    <property type="evidence" value="ECO:0007669"/>
    <property type="project" value="UniProtKB-UniRule"/>
</dbReference>
<comment type="caution">
    <text evidence="11">The sequence shown here is derived from an EMBL/GenBank/DDBJ whole genome shotgun (WGS) entry which is preliminary data.</text>
</comment>
<keyword evidence="6 9" id="KW-0133">Cell shape</keyword>
<dbReference type="RefSeq" id="WP_122964149.1">
    <property type="nucleotide sequence ID" value="NZ_BJMH01000005.1"/>
</dbReference>
<dbReference type="GO" id="GO:0071972">
    <property type="term" value="F:peptidoglycan L,D-transpeptidase activity"/>
    <property type="evidence" value="ECO:0007669"/>
    <property type="project" value="TreeGrafter"/>
</dbReference>
<feature type="active site" description="Nucleophile" evidence="9">
    <location>
        <position position="94"/>
    </location>
</feature>
<dbReference type="Proteomes" id="UP000316882">
    <property type="component" value="Unassembled WGS sequence"/>
</dbReference>
<evidence type="ECO:0000256" key="7">
    <source>
        <dbReference type="ARBA" id="ARBA00022984"/>
    </source>
</evidence>
<dbReference type="SUPFAM" id="SSF141523">
    <property type="entry name" value="L,D-transpeptidase catalytic domain-like"/>
    <property type="match status" value="1"/>
</dbReference>
<keyword evidence="3" id="KW-0328">Glycosyltransferase</keyword>
<gene>
    <name evidence="11" type="ORF">BPA01_14500</name>
</gene>
<name>A0A4Y3PBF6_BREPA</name>
<dbReference type="PANTHER" id="PTHR30582">
    <property type="entry name" value="L,D-TRANSPEPTIDASE"/>
    <property type="match status" value="1"/>
</dbReference>
<evidence type="ECO:0000256" key="3">
    <source>
        <dbReference type="ARBA" id="ARBA00022676"/>
    </source>
</evidence>
<evidence type="ECO:0000256" key="1">
    <source>
        <dbReference type="ARBA" id="ARBA00004752"/>
    </source>
</evidence>
<proteinExistence type="inferred from homology"/>
<comment type="pathway">
    <text evidence="1 9">Cell wall biogenesis; peptidoglycan biosynthesis.</text>
</comment>
<keyword evidence="4" id="KW-0808">Transferase</keyword>
<dbReference type="UniPathway" id="UPA00219"/>
<dbReference type="Gene3D" id="2.40.440.10">
    <property type="entry name" value="L,D-transpeptidase catalytic domain-like"/>
    <property type="match status" value="1"/>
</dbReference>
<dbReference type="GO" id="GO:0071555">
    <property type="term" value="P:cell wall organization"/>
    <property type="evidence" value="ECO:0007669"/>
    <property type="project" value="UniProtKB-UniRule"/>
</dbReference>
<dbReference type="GO" id="GO:0005576">
    <property type="term" value="C:extracellular region"/>
    <property type="evidence" value="ECO:0007669"/>
    <property type="project" value="TreeGrafter"/>
</dbReference>
<protein>
    <recommendedName>
        <fullName evidence="10">L,D-TPase catalytic domain-containing protein</fullName>
    </recommendedName>
</protein>
<feature type="active site" description="Proton donor/acceptor" evidence="9">
    <location>
        <position position="78"/>
    </location>
</feature>
<organism evidence="11 12">
    <name type="scientific">Brevibacillus parabrevis</name>
    <dbReference type="NCBI Taxonomy" id="54914"/>
    <lineage>
        <taxon>Bacteria</taxon>
        <taxon>Bacillati</taxon>
        <taxon>Bacillota</taxon>
        <taxon>Bacilli</taxon>
        <taxon>Bacillales</taxon>
        <taxon>Paenibacillaceae</taxon>
        <taxon>Brevibacillus</taxon>
    </lineage>
</organism>
<accession>A0A4Y3PBF6</accession>
<dbReference type="STRING" id="54914.AV540_02550"/>
<dbReference type="Pfam" id="PF03734">
    <property type="entry name" value="YkuD"/>
    <property type="match status" value="1"/>
</dbReference>
<sequence>MPAYNIRISIRRLKLDLYDGNTLIRSYPVALGKIATETPRGDFTIINKVPYPDSYPGGPLSVFGTYWLGLSKPHYGIHGTNTPSSIGHYVSHGCIRMYNQDVNELAQIVPIGTPVRIRLQ</sequence>
<evidence type="ECO:0000259" key="10">
    <source>
        <dbReference type="PROSITE" id="PS52029"/>
    </source>
</evidence>
<dbReference type="InterPro" id="IPR005490">
    <property type="entry name" value="LD_TPept_cat_dom"/>
</dbReference>
<dbReference type="InterPro" id="IPR038063">
    <property type="entry name" value="Transpep_catalytic_dom"/>
</dbReference>
<keyword evidence="12" id="KW-1185">Reference proteome</keyword>
<keyword evidence="7 9" id="KW-0573">Peptidoglycan synthesis</keyword>
<evidence type="ECO:0000313" key="12">
    <source>
        <dbReference type="Proteomes" id="UP000316882"/>
    </source>
</evidence>
<dbReference type="GO" id="GO:0018104">
    <property type="term" value="P:peptidoglycan-protein cross-linking"/>
    <property type="evidence" value="ECO:0007669"/>
    <property type="project" value="TreeGrafter"/>
</dbReference>
<dbReference type="GO" id="GO:0016757">
    <property type="term" value="F:glycosyltransferase activity"/>
    <property type="evidence" value="ECO:0007669"/>
    <property type="project" value="UniProtKB-KW"/>
</dbReference>
<evidence type="ECO:0000256" key="8">
    <source>
        <dbReference type="ARBA" id="ARBA00023316"/>
    </source>
</evidence>
<dbReference type="AlphaFoldDB" id="A0A4Y3PBF6"/>